<accession>A0A2N5XUI5</accession>
<dbReference type="SMART" id="SM00363">
    <property type="entry name" value="S4"/>
    <property type="match status" value="1"/>
</dbReference>
<dbReference type="GO" id="GO:0003723">
    <property type="term" value="F:RNA binding"/>
    <property type="evidence" value="ECO:0007669"/>
    <property type="project" value="UniProtKB-KW"/>
</dbReference>
<dbReference type="PROSITE" id="PS50889">
    <property type="entry name" value="S4"/>
    <property type="match status" value="1"/>
</dbReference>
<feature type="domain" description="RNA-binding S4" evidence="3">
    <location>
        <begin position="8"/>
        <end position="70"/>
    </location>
</feature>
<keyword evidence="5" id="KW-1185">Reference proteome</keyword>
<evidence type="ECO:0000259" key="3">
    <source>
        <dbReference type="SMART" id="SM00363"/>
    </source>
</evidence>
<evidence type="ECO:0000256" key="1">
    <source>
        <dbReference type="PROSITE-ProRule" id="PRU00182"/>
    </source>
</evidence>
<organism evidence="4 5">
    <name type="scientific">Cohaesibacter celericrescens</name>
    <dbReference type="NCBI Taxonomy" id="2067669"/>
    <lineage>
        <taxon>Bacteria</taxon>
        <taxon>Pseudomonadati</taxon>
        <taxon>Pseudomonadota</taxon>
        <taxon>Alphaproteobacteria</taxon>
        <taxon>Hyphomicrobiales</taxon>
        <taxon>Cohaesibacteraceae</taxon>
    </lineage>
</organism>
<proteinExistence type="predicted"/>
<evidence type="ECO:0000313" key="4">
    <source>
        <dbReference type="EMBL" id="PLW78105.1"/>
    </source>
</evidence>
<dbReference type="RefSeq" id="WP_101533012.1">
    <property type="nucleotide sequence ID" value="NZ_JBFHIU010000035.1"/>
</dbReference>
<evidence type="ECO:0000313" key="5">
    <source>
        <dbReference type="Proteomes" id="UP000234881"/>
    </source>
</evidence>
<dbReference type="Pfam" id="PF01479">
    <property type="entry name" value="S4"/>
    <property type="match status" value="1"/>
</dbReference>
<gene>
    <name evidence="4" type="ORF">C0081_06565</name>
</gene>
<comment type="caution">
    <text evidence="4">The sequence shown here is derived from an EMBL/GenBank/DDBJ whole genome shotgun (WGS) entry which is preliminary data.</text>
</comment>
<feature type="compositionally biased region" description="Basic and acidic residues" evidence="2">
    <location>
        <begin position="115"/>
        <end position="129"/>
    </location>
</feature>
<dbReference type="InterPro" id="IPR002942">
    <property type="entry name" value="S4_RNA-bd"/>
</dbReference>
<dbReference type="AlphaFoldDB" id="A0A2N5XUI5"/>
<reference evidence="4 5" key="1">
    <citation type="submission" date="2018-01" db="EMBL/GenBank/DDBJ databases">
        <title>The draft genome sequence of Cohaesibacter sp. H1304.</title>
        <authorList>
            <person name="Wang N.-N."/>
            <person name="Du Z.-J."/>
        </authorList>
    </citation>
    <scope>NUCLEOTIDE SEQUENCE [LARGE SCALE GENOMIC DNA]</scope>
    <source>
        <strain evidence="4 5">H1304</strain>
    </source>
</reference>
<dbReference type="Gene3D" id="3.10.290.10">
    <property type="entry name" value="RNA-binding S4 domain"/>
    <property type="match status" value="1"/>
</dbReference>
<dbReference type="Proteomes" id="UP000234881">
    <property type="component" value="Unassembled WGS sequence"/>
</dbReference>
<dbReference type="EMBL" id="PKUQ01000011">
    <property type="protein sequence ID" value="PLW78105.1"/>
    <property type="molecule type" value="Genomic_DNA"/>
</dbReference>
<protein>
    <submittedName>
        <fullName evidence="4">RNA-binding protein</fullName>
    </submittedName>
</protein>
<dbReference type="SUPFAM" id="SSF55174">
    <property type="entry name" value="Alpha-L RNA-binding motif"/>
    <property type="match status" value="1"/>
</dbReference>
<evidence type="ECO:0000256" key="2">
    <source>
        <dbReference type="SAM" id="MobiDB-lite"/>
    </source>
</evidence>
<dbReference type="InterPro" id="IPR036986">
    <property type="entry name" value="S4_RNA-bd_sf"/>
</dbReference>
<keyword evidence="1" id="KW-0694">RNA-binding</keyword>
<sequence>MNERTAKLRIDKWLWYARVAKTRSLAAKLVTSGCVRLNKDKVTSASQGIKVEDVLTVTRASHVLVYKVVQLGSRRGPAPEAQLLFEDLTPKPEPGADKSAPVSLEAGHGRPSKKDRRDIMRLKRSFMDE</sequence>
<name>A0A2N5XUI5_9HYPH</name>
<feature type="region of interest" description="Disordered" evidence="2">
    <location>
        <begin position="87"/>
        <end position="129"/>
    </location>
</feature>
<dbReference type="OrthoDB" id="9797176at2"/>
<dbReference type="CDD" id="cd00165">
    <property type="entry name" value="S4"/>
    <property type="match status" value="1"/>
</dbReference>